<evidence type="ECO:0000313" key="6">
    <source>
        <dbReference type="Proteomes" id="UP000600588"/>
    </source>
</evidence>
<keyword evidence="6" id="KW-1185">Reference proteome</keyword>
<evidence type="ECO:0000259" key="4">
    <source>
        <dbReference type="Pfam" id="PF14905"/>
    </source>
</evidence>
<dbReference type="InterPro" id="IPR008969">
    <property type="entry name" value="CarboxyPept-like_regulatory"/>
</dbReference>
<keyword evidence="5" id="KW-0675">Receptor</keyword>
<keyword evidence="3" id="KW-0998">Cell outer membrane</keyword>
<dbReference type="AlphaFoldDB" id="A0A8J6Q8W5"/>
<comment type="caution">
    <text evidence="5">The sequence shown here is derived from an EMBL/GenBank/DDBJ whole genome shotgun (WGS) entry which is preliminary data.</text>
</comment>
<evidence type="ECO:0000256" key="2">
    <source>
        <dbReference type="ARBA" id="ARBA00023136"/>
    </source>
</evidence>
<dbReference type="PANTHER" id="PTHR40980:SF4">
    <property type="entry name" value="TONB-DEPENDENT RECEPTOR-LIKE BETA-BARREL DOMAIN-CONTAINING PROTEIN"/>
    <property type="match status" value="1"/>
</dbReference>
<feature type="domain" description="Outer membrane protein beta-barrel" evidence="4">
    <location>
        <begin position="375"/>
        <end position="783"/>
    </location>
</feature>
<keyword evidence="2" id="KW-0472">Membrane</keyword>
<comment type="subcellular location">
    <subcellularLocation>
        <location evidence="1">Cell outer membrane</location>
    </subcellularLocation>
</comment>
<dbReference type="SUPFAM" id="SSF49464">
    <property type="entry name" value="Carboxypeptidase regulatory domain-like"/>
    <property type="match status" value="1"/>
</dbReference>
<proteinExistence type="predicted"/>
<name>A0A8J6Q8W5_9FLAO</name>
<dbReference type="PANTHER" id="PTHR40980">
    <property type="entry name" value="PLUG DOMAIN-CONTAINING PROTEIN"/>
    <property type="match status" value="1"/>
</dbReference>
<organism evidence="5 6">
    <name type="scientific">Aestuariibaculum sediminum</name>
    <dbReference type="NCBI Taxonomy" id="2770637"/>
    <lineage>
        <taxon>Bacteria</taxon>
        <taxon>Pseudomonadati</taxon>
        <taxon>Bacteroidota</taxon>
        <taxon>Flavobacteriia</taxon>
        <taxon>Flavobacteriales</taxon>
        <taxon>Flavobacteriaceae</taxon>
    </lineage>
</organism>
<accession>A0A8J6Q8W5</accession>
<dbReference type="Gene3D" id="2.60.40.1120">
    <property type="entry name" value="Carboxypeptidase-like, regulatory domain"/>
    <property type="match status" value="1"/>
</dbReference>
<dbReference type="Gene3D" id="2.40.170.20">
    <property type="entry name" value="TonB-dependent receptor, beta-barrel domain"/>
    <property type="match status" value="1"/>
</dbReference>
<protein>
    <submittedName>
        <fullName evidence="5">TonB-dependent receptor</fullName>
    </submittedName>
</protein>
<dbReference type="EMBL" id="JACVXB010000002">
    <property type="protein sequence ID" value="MBD0831942.1"/>
    <property type="molecule type" value="Genomic_DNA"/>
</dbReference>
<dbReference type="Proteomes" id="UP000600588">
    <property type="component" value="Unassembled WGS sequence"/>
</dbReference>
<sequence length="811" mass="93503">MIKKYLPLFIFFFTFNLFAQNIVVLGTVLDESNKPVAFSNVVLTEQTSLQSIGTTTDDLGKFEFEFLKGGEYILNISYLGFETYSKVFALNGTIDLGNIILLEKSEVLEGVTIVAKRPTIKRLIDRTVFNVENSTVSNYNVLEVLKYTPGVLVSDGKITVKNSNPVIYLNDRRVYLSNDEVQQLLEGTSAQNVKSIEVITSPPAKYDAEGGAVINIVTSKNIVAGYNGSVFGNYKQGFEYPKYSAGTSHFFKTNKLNTYFHYNVSPRKDFRHNREYVNFKDDNNVNNSIWETDFKRTSETANHNFVTNIDYDLNENNVISFSGNLLLGPEQNSNKHINSVTEMFNANYDLDSLFKTRNDIILNTRNLALNVDFVHDFKKEGEKLIVKAHHTNYNHSNVQDVTSDYFLPNETNAFRSNIFQTDSEQKAQLYTGQLDYELPLNNGVFVETGVKYSDITSNSEINQFVLSGNVGNNQIEESDTFVYNEMNYAAYGSLAQDWEKWSVKAGLRVEHSRISGELLLQNSENTTEYTKFFPSFYLTNDINENNQVYFKYVKRINRPKYNDLNPFRYYLNDNTYVVGNPKLKPQIDDVFNLGYTLKNTYTFELFYRYENDPSLQLFQQDNEEGVVKYSSTNIARNITYGLDFMTYTALSSRWNLYVLSSVFYYEGKFFSPSDMNVLNSNEKWSIYAQVINYFSFLKDNSLTAEVSYMYISPIVDGPAIYSTRQGLDINFKKALWNNRASVNIGVTDVFNTQNFTETNRYADQDLRLESNMENRLFVVGFNYKFGNYKLSNNKKEIEIDERERLENDSRR</sequence>
<evidence type="ECO:0000313" key="5">
    <source>
        <dbReference type="EMBL" id="MBD0831942.1"/>
    </source>
</evidence>
<evidence type="ECO:0000256" key="1">
    <source>
        <dbReference type="ARBA" id="ARBA00004442"/>
    </source>
</evidence>
<dbReference type="Pfam" id="PF14905">
    <property type="entry name" value="OMP_b-brl_3"/>
    <property type="match status" value="1"/>
</dbReference>
<dbReference type="InterPro" id="IPR036942">
    <property type="entry name" value="Beta-barrel_TonB_sf"/>
</dbReference>
<dbReference type="SUPFAM" id="SSF56935">
    <property type="entry name" value="Porins"/>
    <property type="match status" value="1"/>
</dbReference>
<reference evidence="5 6" key="1">
    <citation type="submission" date="2020-09" db="EMBL/GenBank/DDBJ databases">
        <title>TT11 complete genome.</title>
        <authorList>
            <person name="Wu Z."/>
        </authorList>
    </citation>
    <scope>NUCLEOTIDE SEQUENCE [LARGE SCALE GENOMIC DNA]</scope>
    <source>
        <strain evidence="5 6">TT11</strain>
    </source>
</reference>
<dbReference type="Pfam" id="PF13620">
    <property type="entry name" value="CarboxypepD_reg"/>
    <property type="match status" value="1"/>
</dbReference>
<dbReference type="InterPro" id="IPR041700">
    <property type="entry name" value="OMP_b-brl_3"/>
</dbReference>
<dbReference type="GO" id="GO:0009279">
    <property type="term" value="C:cell outer membrane"/>
    <property type="evidence" value="ECO:0007669"/>
    <property type="project" value="UniProtKB-SubCell"/>
</dbReference>
<evidence type="ECO:0000256" key="3">
    <source>
        <dbReference type="ARBA" id="ARBA00023237"/>
    </source>
</evidence>
<gene>
    <name evidence="5" type="ORF">ICJ83_07335</name>
</gene>